<accession>A0A059XQI0</accession>
<dbReference type="EMBL" id="CP007521">
    <property type="protein sequence ID" value="AIA29255.1"/>
    <property type="molecule type" value="Genomic_DNA"/>
</dbReference>
<dbReference type="SUPFAM" id="SSF54211">
    <property type="entry name" value="Ribosomal protein S5 domain 2-like"/>
    <property type="match status" value="1"/>
</dbReference>
<evidence type="ECO:0000256" key="1">
    <source>
        <dbReference type="ARBA" id="ARBA00007665"/>
    </source>
</evidence>
<proteinExistence type="inferred from homology"/>
<dbReference type="OrthoDB" id="9813771at2"/>
<gene>
    <name evidence="2" type="ORF">MCFN_00390</name>
</gene>
<dbReference type="PANTHER" id="PTHR16301:SF20">
    <property type="entry name" value="IMPACT FAMILY MEMBER YIGZ"/>
    <property type="match status" value="1"/>
</dbReference>
<reference evidence="2 3" key="1">
    <citation type="journal article" date="2014" name="Genome Announc.">
        <title>Complete Genome Sequence of the Bovine Mastitis Pathogen Mycoplasma californicum Strain ST-6T (ATCC 33461T).</title>
        <authorList>
            <person name="Calcutt M.J."/>
            <person name="Foecking M.F."/>
            <person name="Fox L.K."/>
        </authorList>
    </citation>
    <scope>NUCLEOTIDE SEQUENCE [LARGE SCALE GENOMIC DNA]</scope>
    <source>
        <strain evidence="2 3">ST-6</strain>
    </source>
</reference>
<dbReference type="InterPro" id="IPR023582">
    <property type="entry name" value="Impact"/>
</dbReference>
<dbReference type="InterPro" id="IPR036956">
    <property type="entry name" value="Impact_N_sf"/>
</dbReference>
<evidence type="ECO:0000313" key="2">
    <source>
        <dbReference type="EMBL" id="AIA29255.1"/>
    </source>
</evidence>
<dbReference type="Gene3D" id="3.30.230.30">
    <property type="entry name" value="Impact, N-terminal domain"/>
    <property type="match status" value="1"/>
</dbReference>
<dbReference type="KEGG" id="mcr:MCFN_00390"/>
<sequence length="129" mass="14727">MRLQEYEIKKSRFYSVAITINSKEEIKDIYNKLWSEHKKATHICYGYSFIKNGVENAGYEDDGEPKGTAGKPIRDLLIITKTNNLVIFVIRYFGGIKLGGGGLIQAYRNSANIALKSYRNEDRNDSVNR</sequence>
<protein>
    <submittedName>
        <fullName evidence="2">Uncharacterized protein</fullName>
    </submittedName>
</protein>
<keyword evidence="3" id="KW-1185">Reference proteome</keyword>
<dbReference type="PANTHER" id="PTHR16301">
    <property type="entry name" value="IMPACT-RELATED"/>
    <property type="match status" value="1"/>
</dbReference>
<name>A0A059XQI0_9BACT</name>
<comment type="similarity">
    <text evidence="1">Belongs to the IMPACT family.</text>
</comment>
<dbReference type="InterPro" id="IPR020568">
    <property type="entry name" value="Ribosomal_Su5_D2-typ_SF"/>
</dbReference>
<dbReference type="InterPro" id="IPR001498">
    <property type="entry name" value="Impact_N"/>
</dbReference>
<dbReference type="GO" id="GO:0005737">
    <property type="term" value="C:cytoplasm"/>
    <property type="evidence" value="ECO:0007669"/>
    <property type="project" value="TreeGrafter"/>
</dbReference>
<evidence type="ECO:0000313" key="3">
    <source>
        <dbReference type="Proteomes" id="UP000027088"/>
    </source>
</evidence>
<dbReference type="GO" id="GO:0006446">
    <property type="term" value="P:regulation of translational initiation"/>
    <property type="evidence" value="ECO:0007669"/>
    <property type="project" value="TreeGrafter"/>
</dbReference>
<dbReference type="Pfam" id="PF01205">
    <property type="entry name" value="Impact_N"/>
    <property type="match status" value="1"/>
</dbReference>
<dbReference type="eggNOG" id="COG1739">
    <property type="taxonomic scope" value="Bacteria"/>
</dbReference>
<dbReference type="AlphaFoldDB" id="A0A059XQI0"/>
<organism evidence="2 3">
    <name type="scientific">Mycoplasmopsis californica</name>
    <dbReference type="NCBI Taxonomy" id="2113"/>
    <lineage>
        <taxon>Bacteria</taxon>
        <taxon>Bacillati</taxon>
        <taxon>Mycoplasmatota</taxon>
        <taxon>Mycoplasmoidales</taxon>
        <taxon>Metamycoplasmataceae</taxon>
        <taxon>Mycoplasmopsis</taxon>
    </lineage>
</organism>
<dbReference type="Proteomes" id="UP000027088">
    <property type="component" value="Chromosome"/>
</dbReference>